<evidence type="ECO:0000259" key="1">
    <source>
        <dbReference type="Pfam" id="PF08210"/>
    </source>
</evidence>
<dbReference type="Pfam" id="PF08210">
    <property type="entry name" value="APOBEC_N"/>
    <property type="match status" value="1"/>
</dbReference>
<dbReference type="GO" id="GO:0008270">
    <property type="term" value="F:zinc ion binding"/>
    <property type="evidence" value="ECO:0007669"/>
    <property type="project" value="InterPro"/>
</dbReference>
<sequence length="158" mass="18629">MHAELIMIEQLREIHQYQRIHSIEVIQSYSPCSICSDKLCKFKEALDGRKSMDSNGVPTDIVKEEATEFKITFSNFYNPDKMEMQEGLKKLLKSRLKLDIFTEDSWKYFFNITGLVTEKRQRRVMDDKKILQNFEGLVSLETITDYLKAHDLRLPNTK</sequence>
<evidence type="ECO:0000313" key="2">
    <source>
        <dbReference type="EMBL" id="VDI22873.1"/>
    </source>
</evidence>
<dbReference type="PROSITE" id="PS00903">
    <property type="entry name" value="CYT_DCMP_DEAMINASES_1"/>
    <property type="match status" value="1"/>
</dbReference>
<evidence type="ECO:0000313" key="3">
    <source>
        <dbReference type="Proteomes" id="UP000596742"/>
    </source>
</evidence>
<dbReference type="InterPro" id="IPR016192">
    <property type="entry name" value="APOBEC/CMP_deaminase_Zn-bd"/>
</dbReference>
<dbReference type="InterPro" id="IPR013158">
    <property type="entry name" value="AID"/>
</dbReference>
<proteinExistence type="predicted"/>
<accession>A0A8B6DQZ6</accession>
<name>A0A8B6DQZ6_MYTGA</name>
<reference evidence="2" key="1">
    <citation type="submission" date="2018-11" db="EMBL/GenBank/DDBJ databases">
        <authorList>
            <person name="Alioto T."/>
            <person name="Alioto T."/>
        </authorList>
    </citation>
    <scope>NUCLEOTIDE SEQUENCE</scope>
</reference>
<dbReference type="Gene3D" id="3.40.140.10">
    <property type="entry name" value="Cytidine Deaminase, domain 2"/>
    <property type="match status" value="1"/>
</dbReference>
<dbReference type="EMBL" id="UYJE01003845">
    <property type="protein sequence ID" value="VDI22873.1"/>
    <property type="molecule type" value="Genomic_DNA"/>
</dbReference>
<gene>
    <name evidence="2" type="ORF">MGAL_10B042071</name>
</gene>
<dbReference type="OrthoDB" id="6073849at2759"/>
<organism evidence="2 3">
    <name type="scientific">Mytilus galloprovincialis</name>
    <name type="common">Mediterranean mussel</name>
    <dbReference type="NCBI Taxonomy" id="29158"/>
    <lineage>
        <taxon>Eukaryota</taxon>
        <taxon>Metazoa</taxon>
        <taxon>Spiralia</taxon>
        <taxon>Lophotrochozoa</taxon>
        <taxon>Mollusca</taxon>
        <taxon>Bivalvia</taxon>
        <taxon>Autobranchia</taxon>
        <taxon>Pteriomorphia</taxon>
        <taxon>Mytilida</taxon>
        <taxon>Mytiloidea</taxon>
        <taxon>Mytilidae</taxon>
        <taxon>Mytilinae</taxon>
        <taxon>Mytilus</taxon>
    </lineage>
</organism>
<protein>
    <recommendedName>
        <fullName evidence="1">Activation-induced cytidine deaminase AID domain-containing protein</fullName>
    </recommendedName>
</protein>
<dbReference type="Proteomes" id="UP000596742">
    <property type="component" value="Unassembled WGS sequence"/>
</dbReference>
<feature type="domain" description="Activation-induced cytidine deaminase AID" evidence="1">
    <location>
        <begin position="1"/>
        <end position="111"/>
    </location>
</feature>
<dbReference type="GO" id="GO:0016814">
    <property type="term" value="F:hydrolase activity, acting on carbon-nitrogen (but not peptide) bonds, in cyclic amidines"/>
    <property type="evidence" value="ECO:0007669"/>
    <property type="project" value="InterPro"/>
</dbReference>
<keyword evidence="3" id="KW-1185">Reference proteome</keyword>
<dbReference type="AlphaFoldDB" id="A0A8B6DQZ6"/>
<comment type="caution">
    <text evidence="2">The sequence shown here is derived from an EMBL/GenBank/DDBJ whole genome shotgun (WGS) entry which is preliminary data.</text>
</comment>